<evidence type="ECO:0000259" key="3">
    <source>
        <dbReference type="SMART" id="SM00822"/>
    </source>
</evidence>
<dbReference type="PANTHER" id="PTHR24321">
    <property type="entry name" value="DEHYDROGENASES, SHORT CHAIN"/>
    <property type="match status" value="1"/>
</dbReference>
<dbReference type="PROSITE" id="PS00061">
    <property type="entry name" value="ADH_SHORT"/>
    <property type="match status" value="1"/>
</dbReference>
<dbReference type="RefSeq" id="WP_046771321.1">
    <property type="nucleotide sequence ID" value="NZ_LBMC01000041.1"/>
</dbReference>
<dbReference type="OrthoDB" id="9786435at2"/>
<organism evidence="4 5">
    <name type="scientific">Jiangella alkaliphila</name>
    <dbReference type="NCBI Taxonomy" id="419479"/>
    <lineage>
        <taxon>Bacteria</taxon>
        <taxon>Bacillati</taxon>
        <taxon>Actinomycetota</taxon>
        <taxon>Actinomycetes</taxon>
        <taxon>Jiangellales</taxon>
        <taxon>Jiangellaceae</taxon>
        <taxon>Jiangella</taxon>
    </lineage>
</organism>
<proteinExistence type="inferred from homology"/>
<dbReference type="NCBIfam" id="NF005559">
    <property type="entry name" value="PRK07231.1"/>
    <property type="match status" value="1"/>
</dbReference>
<evidence type="ECO:0000256" key="2">
    <source>
        <dbReference type="ARBA" id="ARBA00023002"/>
    </source>
</evidence>
<dbReference type="PRINTS" id="PR00081">
    <property type="entry name" value="GDHRDH"/>
</dbReference>
<accession>A0A1H2JJF3</accession>
<sequence>MTPRFAGKVAVVTGAGAGIGRAVALRLAAEGASVAVLDLAADAAADTVAAITETGAHARPVVVDVASPDQVRDGLADVVSAFGGIDVLVNNAGVVRYGTVPEMSVEDWHLVVGTNLTGTFLTCKYAIPAMRARGGGAIVNTASAQAFASQPLVAAYAASKGAVVAMTRSLAVDHAADGIRVNCVCPGSVETPMLRYGAELLGEGDAGATMHDWGRQHPIGRLIQPSDVAGLVAFLASDDAATITGAPYLVDGGLLARLGV</sequence>
<comment type="similarity">
    <text evidence="1">Belongs to the short-chain dehydrogenases/reductases (SDR) family.</text>
</comment>
<evidence type="ECO:0000313" key="5">
    <source>
        <dbReference type="Proteomes" id="UP000182977"/>
    </source>
</evidence>
<dbReference type="InterPro" id="IPR057326">
    <property type="entry name" value="KR_dom"/>
</dbReference>
<dbReference type="InterPro" id="IPR036291">
    <property type="entry name" value="NAD(P)-bd_dom_sf"/>
</dbReference>
<feature type="domain" description="Ketoreductase" evidence="3">
    <location>
        <begin position="8"/>
        <end position="182"/>
    </location>
</feature>
<keyword evidence="5" id="KW-1185">Reference proteome</keyword>
<protein>
    <submittedName>
        <fullName evidence="4">NAD(P)-dependent dehydrogenase, short-chain alcohol dehydrogenase family</fullName>
    </submittedName>
</protein>
<dbReference type="EMBL" id="LT629791">
    <property type="protein sequence ID" value="SDU56493.1"/>
    <property type="molecule type" value="Genomic_DNA"/>
</dbReference>
<dbReference type="AlphaFoldDB" id="A0A1H2JJF3"/>
<dbReference type="STRING" id="419479.SAMN04488563_2766"/>
<dbReference type="Proteomes" id="UP000182977">
    <property type="component" value="Chromosome I"/>
</dbReference>
<reference evidence="5" key="1">
    <citation type="submission" date="2016-10" db="EMBL/GenBank/DDBJ databases">
        <authorList>
            <person name="Varghese N."/>
            <person name="Submissions S."/>
        </authorList>
    </citation>
    <scope>NUCLEOTIDE SEQUENCE [LARGE SCALE GENOMIC DNA]</scope>
    <source>
        <strain evidence="5">DSM 45079</strain>
    </source>
</reference>
<dbReference type="Gene3D" id="3.40.50.720">
    <property type="entry name" value="NAD(P)-binding Rossmann-like Domain"/>
    <property type="match status" value="1"/>
</dbReference>
<dbReference type="Pfam" id="PF13561">
    <property type="entry name" value="adh_short_C2"/>
    <property type="match status" value="1"/>
</dbReference>
<keyword evidence="2" id="KW-0560">Oxidoreductase</keyword>
<dbReference type="PANTHER" id="PTHR24321:SF14">
    <property type="entry name" value="SHORT-CHAIN TYPE DEHYDROGENASE_REDUCTASE BLR2146-RELATED"/>
    <property type="match status" value="1"/>
</dbReference>
<dbReference type="FunFam" id="3.40.50.720:FF:000084">
    <property type="entry name" value="Short-chain dehydrogenase reductase"/>
    <property type="match status" value="1"/>
</dbReference>
<name>A0A1H2JJF3_9ACTN</name>
<dbReference type="CDD" id="cd05233">
    <property type="entry name" value="SDR_c"/>
    <property type="match status" value="1"/>
</dbReference>
<dbReference type="InterPro" id="IPR020904">
    <property type="entry name" value="Sc_DH/Rdtase_CS"/>
</dbReference>
<dbReference type="GO" id="GO:0016491">
    <property type="term" value="F:oxidoreductase activity"/>
    <property type="evidence" value="ECO:0007669"/>
    <property type="project" value="UniProtKB-KW"/>
</dbReference>
<evidence type="ECO:0000313" key="4">
    <source>
        <dbReference type="EMBL" id="SDU56493.1"/>
    </source>
</evidence>
<dbReference type="InterPro" id="IPR002347">
    <property type="entry name" value="SDR_fam"/>
</dbReference>
<evidence type="ECO:0000256" key="1">
    <source>
        <dbReference type="ARBA" id="ARBA00006484"/>
    </source>
</evidence>
<dbReference type="SUPFAM" id="SSF51735">
    <property type="entry name" value="NAD(P)-binding Rossmann-fold domains"/>
    <property type="match status" value="1"/>
</dbReference>
<dbReference type="PRINTS" id="PR00080">
    <property type="entry name" value="SDRFAMILY"/>
</dbReference>
<gene>
    <name evidence="4" type="ORF">SAMN04488563_2766</name>
</gene>
<dbReference type="SMART" id="SM00822">
    <property type="entry name" value="PKS_KR"/>
    <property type="match status" value="1"/>
</dbReference>